<dbReference type="Proteomes" id="UP000305524">
    <property type="component" value="Unassembled WGS sequence"/>
</dbReference>
<accession>A0A4U2ZX74</accession>
<comment type="caution">
    <text evidence="1">The sequence shown here is derived from an EMBL/GenBank/DDBJ whole genome shotgun (WGS) entry which is preliminary data.</text>
</comment>
<name>A0A4U2ZX74_BACMY</name>
<evidence type="ECO:0000313" key="2">
    <source>
        <dbReference type="Proteomes" id="UP000305524"/>
    </source>
</evidence>
<dbReference type="EMBL" id="SZOD01001248">
    <property type="protein sequence ID" value="TKI78891.1"/>
    <property type="molecule type" value="Genomic_DNA"/>
</dbReference>
<protein>
    <submittedName>
        <fullName evidence="1">Uncharacterized protein</fullName>
    </submittedName>
</protein>
<dbReference type="RefSeq" id="WP_137059545.1">
    <property type="nucleotide sequence ID" value="NZ_CP036124.1"/>
</dbReference>
<proteinExistence type="predicted"/>
<reference evidence="1 2" key="1">
    <citation type="journal article" date="2019" name="Environ. Microbiol.">
        <title>An active ?-lactamase is a part of an orchestrated cell wall stress resistance network of Bacillus subtilis and related rhizosphere species.</title>
        <authorList>
            <person name="Bucher T."/>
            <person name="Keren-Paz A."/>
            <person name="Hausser J."/>
            <person name="Olender T."/>
            <person name="Cytryn E."/>
            <person name="Kolodkin-Gal I."/>
        </authorList>
    </citation>
    <scope>NUCLEOTIDE SEQUENCE [LARGE SCALE GENOMIC DNA]</scope>
    <source>
        <strain evidence="1 2">I186</strain>
    </source>
</reference>
<gene>
    <name evidence="1" type="ORF">FC701_33320</name>
</gene>
<organism evidence="1 2">
    <name type="scientific">Bacillus mycoides</name>
    <dbReference type="NCBI Taxonomy" id="1405"/>
    <lineage>
        <taxon>Bacteria</taxon>
        <taxon>Bacillati</taxon>
        <taxon>Bacillota</taxon>
        <taxon>Bacilli</taxon>
        <taxon>Bacillales</taxon>
        <taxon>Bacillaceae</taxon>
        <taxon>Bacillus</taxon>
        <taxon>Bacillus cereus group</taxon>
    </lineage>
</organism>
<evidence type="ECO:0000313" key="1">
    <source>
        <dbReference type="EMBL" id="TKI78891.1"/>
    </source>
</evidence>
<dbReference type="AlphaFoldDB" id="A0A4U2ZX74"/>
<sequence>MKSVTLSLAPTTFVVTGETKEEMLENAKKAFIEQVSKNLFPHISYSINDADALTLETSFPGLIVETEDGLKGIVTAVKRKTIDVMLAGHLDANGEPQAFKKSNATFEEARSIRCEFSKPNWAEGDSGYLKTGEGFKPIVVGKTTTQKTILHIIGANESVTLTPIELMLYLKDNNAK</sequence>